<dbReference type="EMBL" id="LR796677">
    <property type="protein sequence ID" value="CAB4159170.1"/>
    <property type="molecule type" value="Genomic_DNA"/>
</dbReference>
<organism evidence="1">
    <name type="scientific">uncultured Caudovirales phage</name>
    <dbReference type="NCBI Taxonomy" id="2100421"/>
    <lineage>
        <taxon>Viruses</taxon>
        <taxon>Duplodnaviria</taxon>
        <taxon>Heunggongvirae</taxon>
        <taxon>Uroviricota</taxon>
        <taxon>Caudoviricetes</taxon>
        <taxon>Peduoviridae</taxon>
        <taxon>Maltschvirus</taxon>
        <taxon>Maltschvirus maltsch</taxon>
    </lineage>
</organism>
<protein>
    <submittedName>
        <fullName evidence="1">Uncharacterized protein</fullName>
    </submittedName>
</protein>
<name>A0A6J5NHD8_9CAUD</name>
<accession>A0A6J5NHD8</accession>
<sequence>MTVEHHQFTLNASTATEITGIASTGKRNGITIILNTDKNNNNAVFVGGSTVTSSSFGYHLDADETLNLQGNFDATDRLYAIAAGGSPILHVLVVGK</sequence>
<proteinExistence type="predicted"/>
<reference evidence="1" key="1">
    <citation type="submission" date="2020-04" db="EMBL/GenBank/DDBJ databases">
        <authorList>
            <person name="Chiriac C."/>
            <person name="Salcher M."/>
            <person name="Ghai R."/>
            <person name="Kavagutti S V."/>
        </authorList>
    </citation>
    <scope>NUCLEOTIDE SEQUENCE</scope>
</reference>
<gene>
    <name evidence="1" type="ORF">UFOVP711_60</name>
</gene>
<evidence type="ECO:0000313" key="1">
    <source>
        <dbReference type="EMBL" id="CAB4159170.1"/>
    </source>
</evidence>